<protein>
    <submittedName>
        <fullName evidence="1">Uncharacterized protein</fullName>
    </submittedName>
</protein>
<comment type="caution">
    <text evidence="1">The sequence shown here is derived from an EMBL/GenBank/DDBJ whole genome shotgun (WGS) entry which is preliminary data.</text>
</comment>
<dbReference type="EMBL" id="AMCI01003143">
    <property type="protein sequence ID" value="EJX00981.1"/>
    <property type="molecule type" value="Genomic_DNA"/>
</dbReference>
<sequence length="79" mass="8771">MHIPENRCRCENLQSEAKWSLAGSLYGNGLEFHSQPKPLSRALLGVADTEQTGWRILPKRSSLPALYEIRIVGSGGQHL</sequence>
<gene>
    <name evidence="1" type="ORF">EVA_10915</name>
</gene>
<organism evidence="1">
    <name type="scientific">gut metagenome</name>
    <dbReference type="NCBI Taxonomy" id="749906"/>
    <lineage>
        <taxon>unclassified sequences</taxon>
        <taxon>metagenomes</taxon>
        <taxon>organismal metagenomes</taxon>
    </lineage>
</organism>
<dbReference type="AlphaFoldDB" id="J9CLJ5"/>
<accession>J9CLJ5</accession>
<reference evidence="1" key="1">
    <citation type="journal article" date="2012" name="PLoS ONE">
        <title>Gene sets for utilization of primary and secondary nutrition supplies in the distal gut of endangered iberian lynx.</title>
        <authorList>
            <person name="Alcaide M."/>
            <person name="Messina E."/>
            <person name="Richter M."/>
            <person name="Bargiela R."/>
            <person name="Peplies J."/>
            <person name="Huws S.A."/>
            <person name="Newbold C.J."/>
            <person name="Golyshin P.N."/>
            <person name="Simon M.A."/>
            <person name="Lopez G."/>
            <person name="Yakimov M.M."/>
            <person name="Ferrer M."/>
        </authorList>
    </citation>
    <scope>NUCLEOTIDE SEQUENCE</scope>
</reference>
<evidence type="ECO:0000313" key="1">
    <source>
        <dbReference type="EMBL" id="EJX00981.1"/>
    </source>
</evidence>
<proteinExistence type="predicted"/>
<name>J9CLJ5_9ZZZZ</name>